<organism evidence="2 3">
    <name type="scientific">Candidatus Chryseopegocella kryptomonas</name>
    <dbReference type="NCBI Taxonomy" id="1633643"/>
    <lineage>
        <taxon>Bacteria</taxon>
        <taxon>Pseudomonadati</taxon>
        <taxon>Candidatus Kryptoniota</taxon>
        <taxon>Candidatus Chryseopegocella</taxon>
    </lineage>
</organism>
<dbReference type="NCBIfam" id="TIGR01994">
    <property type="entry name" value="SUF_scaf_2"/>
    <property type="match status" value="1"/>
</dbReference>
<name>A0A0P1MW50_9BACT</name>
<dbReference type="InterPro" id="IPR002871">
    <property type="entry name" value="NIF_FeS_clus_asmbl_NifU_N"/>
</dbReference>
<evidence type="ECO:0000313" key="3">
    <source>
        <dbReference type="Proteomes" id="UP000199197"/>
    </source>
</evidence>
<dbReference type="EMBL" id="CZVW01000007">
    <property type="protein sequence ID" value="CUT00160.1"/>
    <property type="molecule type" value="Genomic_DNA"/>
</dbReference>
<dbReference type="RefSeq" id="WP_092349128.1">
    <property type="nucleotide sequence ID" value="NZ_CZVW01000007.1"/>
</dbReference>
<dbReference type="Pfam" id="PF01592">
    <property type="entry name" value="NifU_N"/>
    <property type="match status" value="1"/>
</dbReference>
<dbReference type="PANTHER" id="PTHR10093">
    <property type="entry name" value="IRON-SULFUR CLUSTER ASSEMBLY ENZYME NIFU HOMOLOG"/>
    <property type="match status" value="1"/>
</dbReference>
<dbReference type="CDD" id="cd06664">
    <property type="entry name" value="IscU_like"/>
    <property type="match status" value="1"/>
</dbReference>
<dbReference type="OrthoDB" id="9804157at2"/>
<reference evidence="3" key="1">
    <citation type="submission" date="2015-11" db="EMBL/GenBank/DDBJ databases">
        <authorList>
            <person name="Varghese N."/>
        </authorList>
    </citation>
    <scope>NUCLEOTIDE SEQUENCE [LARGE SCALE GENOMIC DNA]</scope>
    <source>
        <strain evidence="3">JGI-23</strain>
    </source>
</reference>
<dbReference type="GO" id="GO:0051536">
    <property type="term" value="F:iron-sulfur cluster binding"/>
    <property type="evidence" value="ECO:0007669"/>
    <property type="project" value="InterPro"/>
</dbReference>
<protein>
    <submittedName>
        <fullName evidence="2">Nitrogen fixation protein NifU</fullName>
    </submittedName>
</protein>
<dbReference type="Gene3D" id="3.90.1010.10">
    <property type="match status" value="1"/>
</dbReference>
<evidence type="ECO:0000259" key="1">
    <source>
        <dbReference type="Pfam" id="PF01592"/>
    </source>
</evidence>
<evidence type="ECO:0000313" key="2">
    <source>
        <dbReference type="EMBL" id="CUT00160.1"/>
    </source>
</evidence>
<proteinExistence type="predicted"/>
<gene>
    <name evidence="2" type="ORF">JGI23_00798</name>
</gene>
<dbReference type="GO" id="GO:0016226">
    <property type="term" value="P:iron-sulfur cluster assembly"/>
    <property type="evidence" value="ECO:0007669"/>
    <property type="project" value="InterPro"/>
</dbReference>
<sequence length="129" mass="14348">MDELQMEILLDHYQNPRNFGHLENPDIVHEEGNPSCGDQIRIEIKLEDNKISDIKFTGKGCTISQASASILTEIVKGKTLEEVKNFSKDDMLNALGIPISPIRLKCALLALKVLKAGIYGINTWPGEED</sequence>
<dbReference type="Proteomes" id="UP000199197">
    <property type="component" value="Unassembled WGS sequence"/>
</dbReference>
<feature type="domain" description="NIF system FeS cluster assembly NifU N-terminal" evidence="1">
    <location>
        <begin position="8"/>
        <end position="119"/>
    </location>
</feature>
<keyword evidence="3" id="KW-1185">Reference proteome</keyword>
<dbReference type="SUPFAM" id="SSF82649">
    <property type="entry name" value="SufE/NifU"/>
    <property type="match status" value="1"/>
</dbReference>
<dbReference type="GO" id="GO:0005506">
    <property type="term" value="F:iron ion binding"/>
    <property type="evidence" value="ECO:0007669"/>
    <property type="project" value="InterPro"/>
</dbReference>
<accession>A0A0P1MW50</accession>
<dbReference type="AlphaFoldDB" id="A0A0P1MW50"/>